<organism evidence="1 2">
    <name type="scientific">Helicobacter felis (strain ATCC 49179 / CCUG 28539 / NCTC 12436 / CS1)</name>
    <dbReference type="NCBI Taxonomy" id="936155"/>
    <lineage>
        <taxon>Bacteria</taxon>
        <taxon>Pseudomonadati</taxon>
        <taxon>Campylobacterota</taxon>
        <taxon>Epsilonproteobacteria</taxon>
        <taxon>Campylobacterales</taxon>
        <taxon>Helicobacteraceae</taxon>
        <taxon>Helicobacter</taxon>
    </lineage>
</organism>
<dbReference type="AlphaFoldDB" id="E7ACB3"/>
<sequence>MGDMLGNFAQLPPKRHRPLQTFSISLIKLKLDRCYYSDLYFTLIKEVLVCSANSKQQTANATRLLSKTLLASTLSFFTLAPLSAEDNGAFVEGGFEYSNFSSVSTNVINYSSNSSTHIPTYYNNNIITYNGNLYGINIQVGYKQFFGQKKHFGLRYYGIASLQIGRDSPIYANFTSSVRGINSANVFGGVGIDALFNFYERNKRTFGGFAGVAIGASSWWNHTSYHSGKAEQINQDGGKATFSPTFVQFIVNVGLRTNFTKHQGFEFGVRVPTIDDPYFTIHDDKATGLSLSGSSLTYRRNVSLYWNYIYNF</sequence>
<dbReference type="eggNOG" id="COG3170">
    <property type="taxonomic scope" value="Bacteria"/>
</dbReference>
<protein>
    <submittedName>
        <fullName evidence="1">Outer membrane protein</fullName>
    </submittedName>
</protein>
<dbReference type="EMBL" id="FQ670179">
    <property type="protein sequence ID" value="CBY83000.1"/>
    <property type="molecule type" value="Genomic_DNA"/>
</dbReference>
<evidence type="ECO:0000313" key="2">
    <source>
        <dbReference type="Proteomes" id="UP000007934"/>
    </source>
</evidence>
<dbReference type="HOGENOM" id="CLU_026212_5_0_7"/>
<dbReference type="InterPro" id="IPR002718">
    <property type="entry name" value="OMP_Helicobacter"/>
</dbReference>
<dbReference type="Pfam" id="PF01856">
    <property type="entry name" value="HP_OMP"/>
    <property type="match status" value="1"/>
</dbReference>
<keyword evidence="2" id="KW-1185">Reference proteome</keyword>
<dbReference type="PRINTS" id="PR01776">
    <property type="entry name" value="HPOMPFAMILY"/>
</dbReference>
<reference evidence="1 2" key="1">
    <citation type="journal article" date="2011" name="Genome Biol. Evol.">
        <title>Comparative whole genome sequence analysis of the carcinogenic bacterial model pathogen Helicobacter felis.</title>
        <authorList>
            <person name="Arnold I.C."/>
            <person name="Zigova Z."/>
            <person name="Holden M."/>
            <person name="Lawley T.D."/>
            <person name="Rad R."/>
            <person name="Dougan G."/>
            <person name="Falkow S."/>
            <person name="Bentley S.D."/>
            <person name="Muller A."/>
        </authorList>
    </citation>
    <scope>NUCLEOTIDE SEQUENCE [LARGE SCALE GENOMIC DNA]</scope>
    <source>
        <strain evidence="2">ATCC 49179 / CCUG 28539 / NCTC 12436 / CS1</strain>
    </source>
</reference>
<proteinExistence type="predicted"/>
<evidence type="ECO:0000313" key="1">
    <source>
        <dbReference type="EMBL" id="CBY83000.1"/>
    </source>
</evidence>
<gene>
    <name evidence="1" type="ordered locus">Hfelis_09160</name>
</gene>
<dbReference type="STRING" id="936155.HFELIS_09160"/>
<accession>E7ACB3</accession>
<dbReference type="Proteomes" id="UP000007934">
    <property type="component" value="Chromosome"/>
</dbReference>
<dbReference type="KEGG" id="hfe:HFELIS_09160"/>
<name>E7ACB3_HELFC</name>